<organism evidence="2">
    <name type="scientific">bioreactor metagenome</name>
    <dbReference type="NCBI Taxonomy" id="1076179"/>
    <lineage>
        <taxon>unclassified sequences</taxon>
        <taxon>metagenomes</taxon>
        <taxon>ecological metagenomes</taxon>
    </lineage>
</organism>
<gene>
    <name evidence="2" type="ORF">SDC9_148604</name>
</gene>
<protein>
    <submittedName>
        <fullName evidence="2">Uncharacterized protein</fullName>
    </submittedName>
</protein>
<accession>A0A645EHA5</accession>
<evidence type="ECO:0000313" key="2">
    <source>
        <dbReference type="EMBL" id="MPN01395.1"/>
    </source>
</evidence>
<sequence length="257" mass="26366">MLVGALPGQRDIDDTVEPVGAPVLAFQAPGLQIGDRVAHLDLGGVHLRIAGDPAGRSVIGEPHPLPPIDGRRQRLTNALVPGAHREPHQVLLTGGLGQLPGGAAGRLPDRAGGHLGDCLQSHQQGDRFVGGEAHRPGQVVGVAEVDDAFALRGVHVDLDEIVGQATRQSAHPQHVQIGKQLPSGDAEVSGYLGHTDTRMGLQIGNHGQQPGHLLLGCHGCSPTARSGVSACAATTSRSWSSTPARSPAGSSTITSAP</sequence>
<comment type="caution">
    <text evidence="2">The sequence shown here is derived from an EMBL/GenBank/DDBJ whole genome shotgun (WGS) entry which is preliminary data.</text>
</comment>
<dbReference type="AlphaFoldDB" id="A0A645EHA5"/>
<dbReference type="EMBL" id="VSSQ01047411">
    <property type="protein sequence ID" value="MPN01395.1"/>
    <property type="molecule type" value="Genomic_DNA"/>
</dbReference>
<name>A0A645EHA5_9ZZZZ</name>
<evidence type="ECO:0000256" key="1">
    <source>
        <dbReference type="SAM" id="MobiDB-lite"/>
    </source>
</evidence>
<reference evidence="2" key="1">
    <citation type="submission" date="2019-08" db="EMBL/GenBank/DDBJ databases">
        <authorList>
            <person name="Kucharzyk K."/>
            <person name="Murdoch R.W."/>
            <person name="Higgins S."/>
            <person name="Loffler F."/>
        </authorList>
    </citation>
    <scope>NUCLEOTIDE SEQUENCE</scope>
</reference>
<feature type="region of interest" description="Disordered" evidence="1">
    <location>
        <begin position="234"/>
        <end position="257"/>
    </location>
</feature>
<proteinExistence type="predicted"/>